<organism evidence="1">
    <name type="scientific">Tanacetum cinerariifolium</name>
    <name type="common">Dalmatian daisy</name>
    <name type="synonym">Chrysanthemum cinerariifolium</name>
    <dbReference type="NCBI Taxonomy" id="118510"/>
    <lineage>
        <taxon>Eukaryota</taxon>
        <taxon>Viridiplantae</taxon>
        <taxon>Streptophyta</taxon>
        <taxon>Embryophyta</taxon>
        <taxon>Tracheophyta</taxon>
        <taxon>Spermatophyta</taxon>
        <taxon>Magnoliopsida</taxon>
        <taxon>eudicotyledons</taxon>
        <taxon>Gunneridae</taxon>
        <taxon>Pentapetalae</taxon>
        <taxon>asterids</taxon>
        <taxon>campanulids</taxon>
        <taxon>Asterales</taxon>
        <taxon>Asteraceae</taxon>
        <taxon>Asteroideae</taxon>
        <taxon>Anthemideae</taxon>
        <taxon>Anthemidinae</taxon>
        <taxon>Tanacetum</taxon>
    </lineage>
</organism>
<dbReference type="AlphaFoldDB" id="A0A699UJP8"/>
<proteinExistence type="predicted"/>
<protein>
    <submittedName>
        <fullName evidence="1">Cytochrome c biogenesis protein CcmFC protein</fullName>
    </submittedName>
</protein>
<gene>
    <name evidence="1" type="ORF">Tci_893910</name>
</gene>
<sequence>MNYFTTSVLVVTFWNFYLGSNKERGTLQEKRGRATSFFPPTVVVRGTTLNDKTSSDVAYIMLDFLEASLLGNTQCYHTQRHESAAAQVTPVGEVALSIPSGTKREVVMISSTSVPLLVE</sequence>
<reference evidence="1" key="1">
    <citation type="journal article" date="2019" name="Sci. Rep.">
        <title>Draft genome of Tanacetum cinerariifolium, the natural source of mosquito coil.</title>
        <authorList>
            <person name="Yamashiro T."/>
            <person name="Shiraishi A."/>
            <person name="Satake H."/>
            <person name="Nakayama K."/>
        </authorList>
    </citation>
    <scope>NUCLEOTIDE SEQUENCE</scope>
</reference>
<evidence type="ECO:0000313" key="1">
    <source>
        <dbReference type="EMBL" id="GFD21941.1"/>
    </source>
</evidence>
<name>A0A699UJP8_TANCI</name>
<dbReference type="EMBL" id="BKCJ011333405">
    <property type="protein sequence ID" value="GFD21941.1"/>
    <property type="molecule type" value="Genomic_DNA"/>
</dbReference>
<comment type="caution">
    <text evidence="1">The sequence shown here is derived from an EMBL/GenBank/DDBJ whole genome shotgun (WGS) entry which is preliminary data.</text>
</comment>
<accession>A0A699UJP8</accession>